<dbReference type="STRING" id="545501.BN997_02092"/>
<protein>
    <recommendedName>
        <fullName evidence="3">Mga helix-turn-helix domain-containing protein</fullName>
    </recommendedName>
</protein>
<evidence type="ECO:0000259" key="3">
    <source>
        <dbReference type="Pfam" id="PF05043"/>
    </source>
</evidence>
<dbReference type="RefSeq" id="WP_052484973.1">
    <property type="nucleotide sequence ID" value="NZ_CDGG01000001.1"/>
</dbReference>
<dbReference type="AlphaFoldDB" id="A0A0A1MGM1"/>
<dbReference type="InterPro" id="IPR007737">
    <property type="entry name" value="Mga_HTH"/>
</dbReference>
<keyword evidence="5" id="KW-1185">Reference proteome</keyword>
<dbReference type="PANTHER" id="PTHR30185">
    <property type="entry name" value="CRYPTIC BETA-GLUCOSIDE BGL OPERON ANTITERMINATOR"/>
    <property type="match status" value="1"/>
</dbReference>
<keyword evidence="1" id="KW-0805">Transcription regulation</keyword>
<dbReference type="Pfam" id="PF05043">
    <property type="entry name" value="Mga"/>
    <property type="match status" value="1"/>
</dbReference>
<evidence type="ECO:0000256" key="2">
    <source>
        <dbReference type="ARBA" id="ARBA00023163"/>
    </source>
</evidence>
<accession>A0A0A1MGM1</accession>
<name>A0A0A1MGM1_9BACI</name>
<evidence type="ECO:0000256" key="1">
    <source>
        <dbReference type="ARBA" id="ARBA00023015"/>
    </source>
</evidence>
<dbReference type="Proteomes" id="UP000040453">
    <property type="component" value="Unassembled WGS sequence"/>
</dbReference>
<sequence length="515" mass="60656">MDSLDLKLLNHLQEHGEIDLSNTKAFNRSEGSIYRRIDLINAYLAKHQQLVPKNHKIQSKMTYKEYIQIVQNIPFYEYVPSQKERLSFIIVQSLLKEVVNTSRLYQHLGLSMSTKKKDNRHLTNQLKQAGLSKEIVRKKGIRITGQETLIRIEGTKILVKLFELDENNTLYLRQANNPMEVLISEYVLTETNFIHSQVKNMIENIIHQQNIELSYPSKKFIFLYVMIALYRNHLGYYENKKVHTSLTFSSPFKLVEHSTENQVMNHILFSLDTMNRENNVSIQIRWLEEKIIQFVSGIQSTIITDIYSYHELFQEIYQFIFKCILRSDYHFDFYDNKLDQTAEKFPNLYHLIEQDSFISNELQLSSDQIATLTLIFRKHINENKILGRNTKRIIVVTNSSIEKADFFGASLNHFLDIKIVKILHINELYELAKLDYDYVLTFSNRIATLIEEQGYTCLKVKFYMNDEDINKLLDIGFSSSSRRKILADDIVPALQKKTAEEMKEFLIKNYPSHFL</sequence>
<gene>
    <name evidence="4" type="ORF">BN997_02092</name>
</gene>
<proteinExistence type="predicted"/>
<dbReference type="PANTHER" id="PTHR30185:SF18">
    <property type="entry name" value="TRANSCRIPTIONAL REGULATOR MTLR"/>
    <property type="match status" value="1"/>
</dbReference>
<reference evidence="4 5" key="1">
    <citation type="submission" date="2014-11" db="EMBL/GenBank/DDBJ databases">
        <authorList>
            <person name="Urmite Genomes Urmite Genomes"/>
        </authorList>
    </citation>
    <scope>NUCLEOTIDE SEQUENCE [LARGE SCALE GENOMIC DNA]</scope>
    <source>
        <strain evidence="4 5">Oc5</strain>
    </source>
</reference>
<keyword evidence="2" id="KW-0804">Transcription</keyword>
<feature type="domain" description="Mga helix-turn-helix" evidence="3">
    <location>
        <begin position="83"/>
        <end position="152"/>
    </location>
</feature>
<evidence type="ECO:0000313" key="5">
    <source>
        <dbReference type="Proteomes" id="UP000040453"/>
    </source>
</evidence>
<dbReference type="InterPro" id="IPR050661">
    <property type="entry name" value="BglG_antiterminators"/>
</dbReference>
<organism evidence="4 5">
    <name type="scientific">Oceanobacillus oncorhynchi</name>
    <dbReference type="NCBI Taxonomy" id="545501"/>
    <lineage>
        <taxon>Bacteria</taxon>
        <taxon>Bacillati</taxon>
        <taxon>Bacillota</taxon>
        <taxon>Bacilli</taxon>
        <taxon>Bacillales</taxon>
        <taxon>Bacillaceae</taxon>
        <taxon>Oceanobacillus</taxon>
    </lineage>
</organism>
<evidence type="ECO:0000313" key="4">
    <source>
        <dbReference type="EMBL" id="CEI82233.1"/>
    </source>
</evidence>
<dbReference type="EMBL" id="CDGG01000001">
    <property type="protein sequence ID" value="CEI82233.1"/>
    <property type="molecule type" value="Genomic_DNA"/>
</dbReference>